<dbReference type="PANTHER" id="PTHR35004:SF8">
    <property type="entry name" value="TRANSPOSASE RV3428C-RELATED"/>
    <property type="match status" value="1"/>
</dbReference>
<reference evidence="4 5" key="1">
    <citation type="submission" date="2009-11" db="EMBL/GenBank/DDBJ databases">
        <authorList>
            <person name="Weinstock G."/>
            <person name="Sodergren E."/>
            <person name="Clifton S."/>
            <person name="Fulton L."/>
            <person name="Fulton B."/>
            <person name="Courtney L."/>
            <person name="Fronick C."/>
            <person name="Harrison M."/>
            <person name="Strong C."/>
            <person name="Farmer C."/>
            <person name="Delahaunty K."/>
            <person name="Markovic C."/>
            <person name="Hall O."/>
            <person name="Minx P."/>
            <person name="Tomlinson C."/>
            <person name="Mitreva M."/>
            <person name="Nelson J."/>
            <person name="Hou S."/>
            <person name="Wollam A."/>
            <person name="Pepin K.H."/>
            <person name="Johnson M."/>
            <person name="Bhonagiri V."/>
            <person name="Nash W.E."/>
            <person name="Warren W."/>
            <person name="Chinwalla A."/>
            <person name="Mardis E.R."/>
            <person name="Wilson R.K."/>
        </authorList>
    </citation>
    <scope>NUCLEOTIDE SEQUENCE [LARGE SCALE GENOMIC DNA]</scope>
    <source>
        <strain evidence="4 5">F0302</strain>
    </source>
</reference>
<dbReference type="HOGENOM" id="CLU_020626_11_0_10"/>
<dbReference type="InterPro" id="IPR054353">
    <property type="entry name" value="IstA-like_C"/>
</dbReference>
<feature type="compositionally biased region" description="Basic and acidic residues" evidence="2">
    <location>
        <begin position="513"/>
        <end position="525"/>
    </location>
</feature>
<accession>D1QRB5</accession>
<dbReference type="Pfam" id="PF22483">
    <property type="entry name" value="Mu-transpos_C_2"/>
    <property type="match status" value="1"/>
</dbReference>
<proteinExistence type="inferred from homology"/>
<comment type="caution">
    <text evidence="4">The sequence shown here is derived from an EMBL/GenBank/DDBJ whole genome shotgun (WGS) entry which is preliminary data.</text>
</comment>
<dbReference type="EMBL" id="ACUZ02000027">
    <property type="protein sequence ID" value="EFB32239.1"/>
    <property type="molecule type" value="Genomic_DNA"/>
</dbReference>
<comment type="similarity">
    <text evidence="1">Belongs to the transposase IS21/IS408/IS1162 family.</text>
</comment>
<dbReference type="InterPro" id="IPR036397">
    <property type="entry name" value="RNaseH_sf"/>
</dbReference>
<dbReference type="GO" id="GO:0015074">
    <property type="term" value="P:DNA integration"/>
    <property type="evidence" value="ECO:0007669"/>
    <property type="project" value="InterPro"/>
</dbReference>
<evidence type="ECO:0000256" key="1">
    <source>
        <dbReference type="ARBA" id="ARBA00009277"/>
    </source>
</evidence>
<dbReference type="Pfam" id="PF00665">
    <property type="entry name" value="rve"/>
    <property type="match status" value="1"/>
</dbReference>
<dbReference type="InterPro" id="IPR001584">
    <property type="entry name" value="Integrase_cat-core"/>
</dbReference>
<dbReference type="PROSITE" id="PS50994">
    <property type="entry name" value="INTEGRASE"/>
    <property type="match status" value="1"/>
</dbReference>
<dbReference type="GO" id="GO:0003676">
    <property type="term" value="F:nucleic acid binding"/>
    <property type="evidence" value="ECO:0007669"/>
    <property type="project" value="InterPro"/>
</dbReference>
<evidence type="ECO:0000313" key="4">
    <source>
        <dbReference type="EMBL" id="EFB32239.1"/>
    </source>
</evidence>
<dbReference type="STRING" id="649760.HMPREF0971_01519"/>
<dbReference type="PANTHER" id="PTHR35004">
    <property type="entry name" value="TRANSPOSASE RV3428C-RELATED"/>
    <property type="match status" value="1"/>
</dbReference>
<dbReference type="Gene3D" id="3.30.420.10">
    <property type="entry name" value="Ribonuclease H-like superfamily/Ribonuclease H"/>
    <property type="match status" value="1"/>
</dbReference>
<sequence length="525" mass="60821">MQMNKRIKNILRCYAAGMGIKETASTFHTSRNTVRKYVRLFLSSRKSIDQLLSLSEEQLHEMFGGTESRRREPSSKRIELEALLPGYVSRLTRKGMSVRKLFKEYHSEYPDGLQLSSFKRAVRQYKSHIKVVGHVEHYAADQMYVDFAGDRLEVVDEMTGETKKAEVFVAILPFSHYTYCEAVWSQRKEDLIKGCENAMLYFEGAPAAIVPDNLKAAVTRSDRNEPVINDDFAAFAEHYGCAVYPARVRHPKDKALVENAVKLLYRSVYLDIEGMTFSSLDDLNAAIHVSLNDFNEKVMAGREASRKEMFLRGEKDYLRPLPLKRYVMKEKKLMTVGRNSYVSLFKHHYSVPKEHVGKRVTILYDADTVEIYCGMNLVAIHDRCDIPYTYSWKKEHNLPGHYGPYDKDLEELFRRASEIDNIVLNYLREVERVMQYPPKAFRSCRGILTLEKKYGRDRLVAACACAEQKLQYGYQALREVLELGEDADFLPDEDGRIQPDMTSPIPLTHKNIRGRDYYRKDKQEQ</sequence>
<feature type="domain" description="Integrase catalytic" evidence="3">
    <location>
        <begin position="132"/>
        <end position="330"/>
    </location>
</feature>
<evidence type="ECO:0000256" key="2">
    <source>
        <dbReference type="SAM" id="MobiDB-lite"/>
    </source>
</evidence>
<dbReference type="Proteomes" id="UP000004079">
    <property type="component" value="Unassembled WGS sequence"/>
</dbReference>
<evidence type="ECO:0000259" key="3">
    <source>
        <dbReference type="PROSITE" id="PS50994"/>
    </source>
</evidence>
<dbReference type="AlphaFoldDB" id="D1QRB5"/>
<gene>
    <name evidence="4" type="ORF">HMPREF0971_01519</name>
</gene>
<dbReference type="NCBIfam" id="NF033546">
    <property type="entry name" value="transpos_IS21"/>
    <property type="match status" value="1"/>
</dbReference>
<organism evidence="4 5">
    <name type="scientific">Segatella oris F0302</name>
    <dbReference type="NCBI Taxonomy" id="649760"/>
    <lineage>
        <taxon>Bacteria</taxon>
        <taxon>Pseudomonadati</taxon>
        <taxon>Bacteroidota</taxon>
        <taxon>Bacteroidia</taxon>
        <taxon>Bacteroidales</taxon>
        <taxon>Prevotellaceae</taxon>
        <taxon>Segatella</taxon>
    </lineage>
</organism>
<evidence type="ECO:0000313" key="5">
    <source>
        <dbReference type="Proteomes" id="UP000004079"/>
    </source>
</evidence>
<name>D1QRB5_9BACT</name>
<feature type="region of interest" description="Disordered" evidence="2">
    <location>
        <begin position="495"/>
        <end position="525"/>
    </location>
</feature>
<protein>
    <submittedName>
        <fullName evidence="4">Integrase core domain protein</fullName>
    </submittedName>
</protein>
<dbReference type="InterPro" id="IPR012337">
    <property type="entry name" value="RNaseH-like_sf"/>
</dbReference>
<dbReference type="SUPFAM" id="SSF53098">
    <property type="entry name" value="Ribonuclease H-like"/>
    <property type="match status" value="1"/>
</dbReference>